<reference evidence="3" key="1">
    <citation type="submission" date="2021-01" db="EMBL/GenBank/DDBJ databases">
        <authorList>
            <consortium name="Genoscope - CEA"/>
            <person name="William W."/>
        </authorList>
    </citation>
    <scope>NUCLEOTIDE SEQUENCE</scope>
</reference>
<dbReference type="EMBL" id="CAJJDM010000054">
    <property type="protein sequence ID" value="CAD8075281.1"/>
    <property type="molecule type" value="Genomic_DNA"/>
</dbReference>
<name>A0A8S1MAY2_PARPR</name>
<organism evidence="3 4">
    <name type="scientific">Paramecium primaurelia</name>
    <dbReference type="NCBI Taxonomy" id="5886"/>
    <lineage>
        <taxon>Eukaryota</taxon>
        <taxon>Sar</taxon>
        <taxon>Alveolata</taxon>
        <taxon>Ciliophora</taxon>
        <taxon>Intramacronucleata</taxon>
        <taxon>Oligohymenophorea</taxon>
        <taxon>Peniculida</taxon>
        <taxon>Parameciidae</taxon>
        <taxon>Paramecium</taxon>
    </lineage>
</organism>
<dbReference type="AlphaFoldDB" id="A0A8S1MAY2"/>
<dbReference type="GO" id="GO:0016020">
    <property type="term" value="C:membrane"/>
    <property type="evidence" value="ECO:0007669"/>
    <property type="project" value="TreeGrafter"/>
</dbReference>
<dbReference type="PANTHER" id="PTHR15048">
    <property type="entry name" value="STARCH-BINDING DOMAIN-CONTAINING PROTEIN 1"/>
    <property type="match status" value="1"/>
</dbReference>
<evidence type="ECO:0000259" key="2">
    <source>
        <dbReference type="PROSITE" id="PS51166"/>
    </source>
</evidence>
<sequence length="192" mass="22357">MPIQVYFKVRCDTHSSQELRIVGDIPALGMWNPFNSLTLHTNNEIYPFWVGYIYEELEQNTLIQFKAVIIENDEIIWEQSENRAIQIRYQSQSVLFTFSGTFTQMVKIQSYLDQPSDSESESIDIKGARKIYLQTSQHPYDYEFVSSDSSKDKSEQQSSQKSSLNSKSSSLEQFDNQETLQEKIAQISSFRF</sequence>
<comment type="caution">
    <text evidence="3">The sequence shown here is derived from an EMBL/GenBank/DDBJ whole genome shotgun (WGS) entry which is preliminary data.</text>
</comment>
<feature type="domain" description="CBM20" evidence="2">
    <location>
        <begin position="1"/>
        <end position="104"/>
    </location>
</feature>
<dbReference type="PROSITE" id="PS51166">
    <property type="entry name" value="CBM20"/>
    <property type="match status" value="1"/>
</dbReference>
<dbReference type="Proteomes" id="UP000688137">
    <property type="component" value="Unassembled WGS sequence"/>
</dbReference>
<dbReference type="Pfam" id="PF00686">
    <property type="entry name" value="CBM_20"/>
    <property type="match status" value="1"/>
</dbReference>
<gene>
    <name evidence="3" type="ORF">PPRIM_AZ9-3.1.T0540124</name>
</gene>
<dbReference type="SMART" id="SM01065">
    <property type="entry name" value="CBM_2"/>
    <property type="match status" value="1"/>
</dbReference>
<dbReference type="GO" id="GO:2001070">
    <property type="term" value="F:starch binding"/>
    <property type="evidence" value="ECO:0007669"/>
    <property type="project" value="InterPro"/>
</dbReference>
<accession>A0A8S1MAY2</accession>
<proteinExistence type="predicted"/>
<evidence type="ECO:0000313" key="3">
    <source>
        <dbReference type="EMBL" id="CAD8075281.1"/>
    </source>
</evidence>
<protein>
    <recommendedName>
        <fullName evidence="2">CBM20 domain-containing protein</fullName>
    </recommendedName>
</protein>
<evidence type="ECO:0000256" key="1">
    <source>
        <dbReference type="SAM" id="MobiDB-lite"/>
    </source>
</evidence>
<dbReference type="CDD" id="cd05467">
    <property type="entry name" value="CBM20"/>
    <property type="match status" value="1"/>
</dbReference>
<dbReference type="PANTHER" id="PTHR15048:SF0">
    <property type="entry name" value="STARCH-BINDING DOMAIN-CONTAINING PROTEIN 1"/>
    <property type="match status" value="1"/>
</dbReference>
<evidence type="ECO:0000313" key="4">
    <source>
        <dbReference type="Proteomes" id="UP000688137"/>
    </source>
</evidence>
<keyword evidence="4" id="KW-1185">Reference proteome</keyword>
<feature type="compositionally biased region" description="Low complexity" evidence="1">
    <location>
        <begin position="156"/>
        <end position="173"/>
    </location>
</feature>
<feature type="region of interest" description="Disordered" evidence="1">
    <location>
        <begin position="143"/>
        <end position="177"/>
    </location>
</feature>
<dbReference type="InterPro" id="IPR002044">
    <property type="entry name" value="CBM20"/>
</dbReference>
<dbReference type="OMA" id="RCDTHSS"/>